<organism evidence="6 7">
    <name type="scientific">Pseudoxanthomonas suwonensis (strain 11-1)</name>
    <dbReference type="NCBI Taxonomy" id="743721"/>
    <lineage>
        <taxon>Bacteria</taxon>
        <taxon>Pseudomonadati</taxon>
        <taxon>Pseudomonadota</taxon>
        <taxon>Gammaproteobacteria</taxon>
        <taxon>Lysobacterales</taxon>
        <taxon>Lysobacteraceae</taxon>
        <taxon>Pseudoxanthomonas</taxon>
    </lineage>
</organism>
<dbReference type="RefSeq" id="WP_013535362.1">
    <property type="nucleotide sequence ID" value="NC_014924.1"/>
</dbReference>
<name>E6WTN5_PSEUU</name>
<evidence type="ECO:0000256" key="2">
    <source>
        <dbReference type="ARBA" id="ARBA00023125"/>
    </source>
</evidence>
<dbReference type="InterPro" id="IPR009057">
    <property type="entry name" value="Homeodomain-like_sf"/>
</dbReference>
<dbReference type="SUPFAM" id="SSF46689">
    <property type="entry name" value="Homeodomain-like"/>
    <property type="match status" value="1"/>
</dbReference>
<accession>E6WTN5</accession>
<gene>
    <name evidence="6" type="ordered locus">Psesu_1692</name>
</gene>
<dbReference type="Pfam" id="PF21351">
    <property type="entry name" value="TetR_C_41"/>
    <property type="match status" value="1"/>
</dbReference>
<dbReference type="STRING" id="743721.Psesu_1692"/>
<reference evidence="6 7" key="1">
    <citation type="submission" date="2011-01" db="EMBL/GenBank/DDBJ databases">
        <title>Complete sequence of Pseudoxanthomonas suwonensis 11-1.</title>
        <authorList>
            <consortium name="US DOE Joint Genome Institute"/>
            <person name="Lucas S."/>
            <person name="Copeland A."/>
            <person name="Lapidus A."/>
            <person name="Cheng J.-F."/>
            <person name="Goodwin L."/>
            <person name="Pitluck S."/>
            <person name="Teshima H."/>
            <person name="Detter J.C."/>
            <person name="Han C."/>
            <person name="Tapia R."/>
            <person name="Land M."/>
            <person name="Hauser L."/>
            <person name="Kyrpides N."/>
            <person name="Ivanova N."/>
            <person name="Ovchinnikova G."/>
            <person name="Siebers A.K."/>
            <person name="Allgaier M."/>
            <person name="Thelen M.P."/>
            <person name="Hugenholtz P."/>
            <person name="Gladden J."/>
            <person name="Woyke T."/>
        </authorList>
    </citation>
    <scope>NUCLEOTIDE SEQUENCE [LARGE SCALE GENOMIC DNA]</scope>
    <source>
        <strain evidence="7">11-1</strain>
    </source>
</reference>
<dbReference type="InterPro" id="IPR050109">
    <property type="entry name" value="HTH-type_TetR-like_transc_reg"/>
</dbReference>
<dbReference type="AlphaFoldDB" id="E6WTN5"/>
<dbReference type="PRINTS" id="PR00455">
    <property type="entry name" value="HTHTETR"/>
</dbReference>
<keyword evidence="2 4" id="KW-0238">DNA-binding</keyword>
<evidence type="ECO:0000259" key="5">
    <source>
        <dbReference type="PROSITE" id="PS50977"/>
    </source>
</evidence>
<dbReference type="Proteomes" id="UP000008632">
    <property type="component" value="Chromosome"/>
</dbReference>
<evidence type="ECO:0000313" key="6">
    <source>
        <dbReference type="EMBL" id="ADV27534.1"/>
    </source>
</evidence>
<proteinExistence type="predicted"/>
<keyword evidence="1" id="KW-0805">Transcription regulation</keyword>
<protein>
    <submittedName>
        <fullName evidence="6">Regulatory protein TetR</fullName>
    </submittedName>
</protein>
<dbReference type="PANTHER" id="PTHR30055">
    <property type="entry name" value="HTH-TYPE TRANSCRIPTIONAL REGULATOR RUTR"/>
    <property type="match status" value="1"/>
</dbReference>
<dbReference type="OrthoDB" id="9798857at2"/>
<dbReference type="KEGG" id="psu:Psesu_1692"/>
<dbReference type="GO" id="GO:0000976">
    <property type="term" value="F:transcription cis-regulatory region binding"/>
    <property type="evidence" value="ECO:0007669"/>
    <property type="project" value="TreeGrafter"/>
</dbReference>
<keyword evidence="3" id="KW-0804">Transcription</keyword>
<dbReference type="GO" id="GO:0003700">
    <property type="term" value="F:DNA-binding transcription factor activity"/>
    <property type="evidence" value="ECO:0007669"/>
    <property type="project" value="TreeGrafter"/>
</dbReference>
<dbReference type="PANTHER" id="PTHR30055:SF234">
    <property type="entry name" value="HTH-TYPE TRANSCRIPTIONAL REGULATOR BETI"/>
    <property type="match status" value="1"/>
</dbReference>
<dbReference type="EMBL" id="CP002446">
    <property type="protein sequence ID" value="ADV27534.1"/>
    <property type="molecule type" value="Genomic_DNA"/>
</dbReference>
<evidence type="ECO:0000313" key="7">
    <source>
        <dbReference type="Proteomes" id="UP000008632"/>
    </source>
</evidence>
<feature type="domain" description="HTH tetR-type" evidence="5">
    <location>
        <begin position="10"/>
        <end position="70"/>
    </location>
</feature>
<dbReference type="Gene3D" id="1.10.357.10">
    <property type="entry name" value="Tetracycline Repressor, domain 2"/>
    <property type="match status" value="1"/>
</dbReference>
<dbReference type="PROSITE" id="PS50977">
    <property type="entry name" value="HTH_TETR_2"/>
    <property type="match status" value="1"/>
</dbReference>
<dbReference type="InterPro" id="IPR001647">
    <property type="entry name" value="HTH_TetR"/>
</dbReference>
<dbReference type="InterPro" id="IPR049484">
    <property type="entry name" value="Rv0078-like_C"/>
</dbReference>
<dbReference type="eggNOG" id="COG1309">
    <property type="taxonomic scope" value="Bacteria"/>
</dbReference>
<keyword evidence="7" id="KW-1185">Reference proteome</keyword>
<sequence length="192" mass="19896">MARTNRERTEATRAALIQAARGRFVAQGYAATGTPDIVAAAGVTRGALYHHFADKLDLFRAVVETEQAAVAAAIEAATPRSLPPLQALKAGSAAFLEAMAVPGRTRLLLVEAPAALGVAALDAIDASHGGRTLREGLAQAMDEGLLRRLPPEPLAALLSAAFDRAARAVAEGADRQAWQETLDALVDGLAVA</sequence>
<feature type="DNA-binding region" description="H-T-H motif" evidence="4">
    <location>
        <begin position="33"/>
        <end position="52"/>
    </location>
</feature>
<evidence type="ECO:0000256" key="4">
    <source>
        <dbReference type="PROSITE-ProRule" id="PRU00335"/>
    </source>
</evidence>
<dbReference type="HOGENOM" id="CLU_069356_24_2_6"/>
<evidence type="ECO:0000256" key="1">
    <source>
        <dbReference type="ARBA" id="ARBA00023015"/>
    </source>
</evidence>
<dbReference type="Pfam" id="PF00440">
    <property type="entry name" value="TetR_N"/>
    <property type="match status" value="1"/>
</dbReference>
<evidence type="ECO:0000256" key="3">
    <source>
        <dbReference type="ARBA" id="ARBA00023163"/>
    </source>
</evidence>